<dbReference type="RefSeq" id="XP_056044253.1">
    <property type="nucleotide sequence ID" value="XM_056190517.1"/>
</dbReference>
<dbReference type="Proteomes" id="UP001217417">
    <property type="component" value="Unassembled WGS sequence"/>
</dbReference>
<keyword evidence="2" id="KW-1185">Reference proteome</keyword>
<sequence length="373" mass="42837">MESSVVSPRGSQYSQKCASCRTLICCATFEELQGLFIGKGGKSVKSCKNCRANAKSKVPGPKAYDLDQEVESHEDFMEVVSSLLEQRDSHIFDPEAQSITFRITLTGSFVLENDVSVATCAQSGNQGTQKQAAIVLRNDIFDCTGYYFHMRRYTETVDGPHFSLTCSRAEERKAERDLSRIQRYTETKEFFDCHGELRINFSKSNLSLTILYDHKGHVETPKFHVTEEVQKYIEVHKLVPPRLIYQNLIAMADGSQLKNTDLHTITRQQVYNIWMSLTRREWERDPRDDFRSAQMLVEEREGYFLIEGLQEPGVSLAFTTPCFNDKVKYNRSKMTEIFIDSTFGTNKHGYELYCVLTELDLGIWLKTDGCSYR</sequence>
<organism evidence="1 2">
    <name type="scientific">Lipomyces tetrasporus</name>
    <dbReference type="NCBI Taxonomy" id="54092"/>
    <lineage>
        <taxon>Eukaryota</taxon>
        <taxon>Fungi</taxon>
        <taxon>Dikarya</taxon>
        <taxon>Ascomycota</taxon>
        <taxon>Saccharomycotina</taxon>
        <taxon>Lipomycetes</taxon>
        <taxon>Lipomycetales</taxon>
        <taxon>Lipomycetaceae</taxon>
        <taxon>Lipomyces</taxon>
    </lineage>
</organism>
<accession>A0AAD7QT26</accession>
<protein>
    <submittedName>
        <fullName evidence="1">Uncharacterized protein</fullName>
    </submittedName>
</protein>
<evidence type="ECO:0000313" key="2">
    <source>
        <dbReference type="Proteomes" id="UP001217417"/>
    </source>
</evidence>
<name>A0AAD7QT26_9ASCO</name>
<evidence type="ECO:0000313" key="1">
    <source>
        <dbReference type="EMBL" id="KAJ8100803.1"/>
    </source>
</evidence>
<dbReference type="AlphaFoldDB" id="A0AAD7QT26"/>
<dbReference type="GeneID" id="80885683"/>
<gene>
    <name evidence="1" type="ORF">POJ06DRAFT_295663</name>
</gene>
<proteinExistence type="predicted"/>
<reference evidence="1" key="1">
    <citation type="submission" date="2023-03" db="EMBL/GenBank/DDBJ databases">
        <title>Near-Complete genome sequence of Lipomyces tetrasporous NRRL Y-64009, an oleaginous yeast capable of growing on lignocellulosic hydrolysates.</title>
        <authorList>
            <consortium name="Lawrence Berkeley National Laboratory"/>
            <person name="Jagtap S.S."/>
            <person name="Liu J.-J."/>
            <person name="Walukiewicz H.E."/>
            <person name="Pangilinan J."/>
            <person name="Lipzen A."/>
            <person name="Ahrendt S."/>
            <person name="Koriabine M."/>
            <person name="Cobaugh K."/>
            <person name="Salamov A."/>
            <person name="Yoshinaga Y."/>
            <person name="Ng V."/>
            <person name="Daum C."/>
            <person name="Grigoriev I.V."/>
            <person name="Slininger P.J."/>
            <person name="Dien B.S."/>
            <person name="Jin Y.-S."/>
            <person name="Rao C.V."/>
        </authorList>
    </citation>
    <scope>NUCLEOTIDE SEQUENCE</scope>
    <source>
        <strain evidence="1">NRRL Y-64009</strain>
    </source>
</reference>
<dbReference type="EMBL" id="JARPMG010000005">
    <property type="protein sequence ID" value="KAJ8100803.1"/>
    <property type="molecule type" value="Genomic_DNA"/>
</dbReference>
<comment type="caution">
    <text evidence="1">The sequence shown here is derived from an EMBL/GenBank/DDBJ whole genome shotgun (WGS) entry which is preliminary data.</text>
</comment>